<keyword evidence="2" id="KW-0833">Ubl conjugation pathway</keyword>
<dbReference type="Pfam" id="PF03931">
    <property type="entry name" value="Skp1_POZ"/>
    <property type="match status" value="1"/>
</dbReference>
<dbReference type="InterPro" id="IPR016072">
    <property type="entry name" value="Skp1_comp_dimer"/>
</dbReference>
<reference evidence="5" key="1">
    <citation type="submission" date="2012-03" db="EMBL/GenBank/DDBJ databases">
        <authorList>
            <person name="Carlson J."/>
            <person name="Booth B."/>
            <person name="Frise E."/>
            <person name="Park S."/>
            <person name="Wan K."/>
            <person name="Yu C."/>
            <person name="Celniker S."/>
        </authorList>
    </citation>
    <scope>NUCLEOTIDE SEQUENCE</scope>
</reference>
<dbReference type="VEuPathDB" id="VectorBase:FBgn0026174"/>
<dbReference type="InterPro" id="IPR036296">
    <property type="entry name" value="SKP1-like_dim_sf"/>
</dbReference>
<evidence type="ECO:0000256" key="2">
    <source>
        <dbReference type="ARBA" id="ARBA00022786"/>
    </source>
</evidence>
<dbReference type="PANTHER" id="PTHR11165">
    <property type="entry name" value="SKP1"/>
    <property type="match status" value="1"/>
</dbReference>
<dbReference type="CDD" id="cd18322">
    <property type="entry name" value="BTB_POZ_SKP1"/>
    <property type="match status" value="1"/>
</dbReference>
<name>H8F4T9_DROME</name>
<dbReference type="InterPro" id="IPR011333">
    <property type="entry name" value="SKP1/BTB/POZ_sf"/>
</dbReference>
<dbReference type="InterPro" id="IPR001232">
    <property type="entry name" value="SKP1-like"/>
</dbReference>
<evidence type="ECO:0000256" key="1">
    <source>
        <dbReference type="ARBA" id="ARBA00009993"/>
    </source>
</evidence>
<dbReference type="InterPro" id="IPR016897">
    <property type="entry name" value="SKP1"/>
</dbReference>
<dbReference type="SUPFAM" id="SSF81382">
    <property type="entry name" value="Skp1 dimerisation domain-like"/>
    <property type="match status" value="1"/>
</dbReference>
<feature type="domain" description="SKP1 component dimerisation" evidence="3">
    <location>
        <begin position="139"/>
        <end position="172"/>
    </location>
</feature>
<dbReference type="ExpressionAtlas" id="H8F4T9">
    <property type="expression patterns" value="baseline and differential"/>
</dbReference>
<dbReference type="Gene3D" id="3.30.710.10">
    <property type="entry name" value="Potassium Channel Kv1.1, Chain A"/>
    <property type="match status" value="1"/>
</dbReference>
<dbReference type="AlphaFoldDB" id="H8F4T9"/>
<proteinExistence type="evidence at transcript level"/>
<organism evidence="5">
    <name type="scientific">Drosophila melanogaster</name>
    <name type="common">Fruit fly</name>
    <dbReference type="NCBI Taxonomy" id="7227"/>
    <lineage>
        <taxon>Eukaryota</taxon>
        <taxon>Metazoa</taxon>
        <taxon>Ecdysozoa</taxon>
        <taxon>Arthropoda</taxon>
        <taxon>Hexapoda</taxon>
        <taxon>Insecta</taxon>
        <taxon>Pterygota</taxon>
        <taxon>Neoptera</taxon>
        <taxon>Endopterygota</taxon>
        <taxon>Diptera</taxon>
        <taxon>Brachycera</taxon>
        <taxon>Muscomorpha</taxon>
        <taxon>Ephydroidea</taxon>
        <taxon>Drosophilidae</taxon>
        <taxon>Drosophila</taxon>
        <taxon>Sophophora</taxon>
    </lineage>
</organism>
<sequence>PISYFSLNHSFVVVWQIERQGKPKMDAPTIKLESSDGVIFSTEVKAAKLSETIKTMLEVSAVENDENAVVPLPKVNAFILNKILTWAYHHKDDDDQAAEGEELTPQSPHDISPWDANFINVDQPILFEITVAANYLEIKGLEDLCCKTLANMIRGKTPEEIRQTFNIEDDLPIDTAELGEDL</sequence>
<evidence type="ECO:0000313" key="5">
    <source>
        <dbReference type="EMBL" id="AFE85382.1"/>
    </source>
</evidence>
<comment type="similarity">
    <text evidence="1">Belongs to the SKP1 family.</text>
</comment>
<dbReference type="EMBL" id="BT133329">
    <property type="protein sequence ID" value="AFE85382.1"/>
    <property type="molecule type" value="mRNA"/>
</dbReference>
<dbReference type="Pfam" id="PF01466">
    <property type="entry name" value="Skp1"/>
    <property type="match status" value="1"/>
</dbReference>
<evidence type="ECO:0000259" key="4">
    <source>
        <dbReference type="Pfam" id="PF03931"/>
    </source>
</evidence>
<feature type="domain" description="SKP1 component POZ" evidence="4">
    <location>
        <begin position="29"/>
        <end position="92"/>
    </location>
</feature>
<feature type="non-terminal residue" evidence="5">
    <location>
        <position position="1"/>
    </location>
</feature>
<dbReference type="OrthoDB" id="2342932at2759"/>
<accession>H8F4T9</accession>
<dbReference type="Bgee" id="FBgn0026174">
    <property type="expression patterns" value="Expressed in early elongation stage spermatid (Drosophila) in testis and 15 other cell types or tissues"/>
</dbReference>
<protein>
    <submittedName>
        <fullName evidence="5">FI19945p1</fullName>
    </submittedName>
</protein>
<dbReference type="GO" id="GO:0006511">
    <property type="term" value="P:ubiquitin-dependent protein catabolic process"/>
    <property type="evidence" value="ECO:0007669"/>
    <property type="project" value="InterPro"/>
</dbReference>
<gene>
    <name evidence="5" type="primary">skpD-RA</name>
</gene>
<dbReference type="InterPro" id="IPR016073">
    <property type="entry name" value="Skp1_comp_POZ"/>
</dbReference>
<dbReference type="SMART" id="SM00512">
    <property type="entry name" value="Skp1"/>
    <property type="match status" value="1"/>
</dbReference>
<dbReference type="PIRSF" id="PIRSF028729">
    <property type="entry name" value="E3_ubiquit_lig_SCF_Skp"/>
    <property type="match status" value="1"/>
</dbReference>
<dbReference type="FunFam" id="3.30.710.10:FF:000026">
    <property type="entry name" value="E3 ubiquitin ligase complex SCF subunit"/>
    <property type="match status" value="1"/>
</dbReference>
<evidence type="ECO:0000259" key="3">
    <source>
        <dbReference type="Pfam" id="PF01466"/>
    </source>
</evidence>
<dbReference type="HOGENOM" id="CLU_059252_6_1_1"/>
<dbReference type="SUPFAM" id="SSF54695">
    <property type="entry name" value="POZ domain"/>
    <property type="match status" value="1"/>
</dbReference>